<dbReference type="GO" id="GO:0005634">
    <property type="term" value="C:nucleus"/>
    <property type="evidence" value="ECO:0007669"/>
    <property type="project" value="UniProtKB-SubCell"/>
</dbReference>
<dbReference type="OrthoDB" id="6255506at2759"/>
<feature type="domain" description="Transcription factor Iwr1" evidence="11">
    <location>
        <begin position="325"/>
        <end position="389"/>
    </location>
</feature>
<keyword evidence="6" id="KW-0813">Transport</keyword>
<evidence type="ECO:0000256" key="1">
    <source>
        <dbReference type="ARBA" id="ARBA00003202"/>
    </source>
</evidence>
<evidence type="ECO:0000256" key="2">
    <source>
        <dbReference type="ARBA" id="ARBA00004123"/>
    </source>
</evidence>
<evidence type="ECO:0000313" key="12">
    <source>
        <dbReference type="EMBL" id="KAI5066463.1"/>
    </source>
</evidence>
<dbReference type="Pfam" id="PF08574">
    <property type="entry name" value="Iwr1"/>
    <property type="match status" value="1"/>
</dbReference>
<dbReference type="Proteomes" id="UP000886520">
    <property type="component" value="Chromosome 18"/>
</dbReference>
<comment type="function">
    <text evidence="1">Directs RNA polymerase II nuclear import.</text>
</comment>
<dbReference type="EMBL" id="JABFUD020000018">
    <property type="protein sequence ID" value="KAI5066463.1"/>
    <property type="molecule type" value="Genomic_DNA"/>
</dbReference>
<proteinExistence type="inferred from homology"/>
<dbReference type="PANTHER" id="PTHR31196:SF2">
    <property type="entry name" value="RNA POLYMERASE II NUCLEAR LOCALIZATION PROTEIN SLC7A6OS-RELATED"/>
    <property type="match status" value="1"/>
</dbReference>
<comment type="caution">
    <text evidence="12">The sequence shown here is derived from an EMBL/GenBank/DDBJ whole genome shotgun (WGS) entry which is preliminary data.</text>
</comment>
<evidence type="ECO:0000256" key="4">
    <source>
        <dbReference type="ARBA" id="ARBA00010218"/>
    </source>
</evidence>
<dbReference type="PANTHER" id="PTHR31196">
    <property type="entry name" value="RNA POLYMERASE II NUCLEAR LOCALIZATION PROTEIN SLC7A6OS-RELATED"/>
    <property type="match status" value="1"/>
</dbReference>
<dbReference type="GO" id="GO:0015031">
    <property type="term" value="P:protein transport"/>
    <property type="evidence" value="ECO:0007669"/>
    <property type="project" value="UniProtKB-KW"/>
</dbReference>
<sequence>MMEYDDMAGSVALPEIGDGVRKTVLSSQGRKGSMSACFGGYARQSMRDLIAMLEICHRHMEDSLSVSDIARFGEGETHFAVTVVCTGSLQVCMGHWTLTMVEIEPSLSSAHLLATVGDKEGDMSKPPMVRIKRKRLQLPIESLWLEVSERPTKRLEAELCSFSLNDSNIQGPHEEAESKSSRLLFHHVDTVNSFGREETTKVNSLLREIHEESSKEKHRIWPKSKHGKLSASTSREKHQKMARKARFEQVWRKRKGVTKQDNLSELFHLYDIVRVDLEADILDKQESEAENRLLQDFLPLFKDYLPSVAAEVESSTMCCMNKEEDEYVYDVYALGDEANGGGDTDTSDYPLIQVVDDEDLMWGASSESQHDSEDSNDENNPLNDYPEEEDDSDVETDSALSRSAVAERKQSAVLDASEEYGCDAAEEWEENWGSAGNESDEGWE</sequence>
<keyword evidence="9" id="KW-0539">Nucleus</keyword>
<protein>
    <recommendedName>
        <fullName evidence="5">Probable RNA polymerase II nuclear localization protein SLC7A6OS</fullName>
    </recommendedName>
</protein>
<organism evidence="12 13">
    <name type="scientific">Adiantum capillus-veneris</name>
    <name type="common">Maidenhair fern</name>
    <dbReference type="NCBI Taxonomy" id="13818"/>
    <lineage>
        <taxon>Eukaryota</taxon>
        <taxon>Viridiplantae</taxon>
        <taxon>Streptophyta</taxon>
        <taxon>Embryophyta</taxon>
        <taxon>Tracheophyta</taxon>
        <taxon>Polypodiopsida</taxon>
        <taxon>Polypodiidae</taxon>
        <taxon>Polypodiales</taxon>
        <taxon>Pteridineae</taxon>
        <taxon>Pteridaceae</taxon>
        <taxon>Vittarioideae</taxon>
        <taxon>Adiantum</taxon>
    </lineage>
</organism>
<evidence type="ECO:0000313" key="13">
    <source>
        <dbReference type="Proteomes" id="UP000886520"/>
    </source>
</evidence>
<evidence type="ECO:0000256" key="9">
    <source>
        <dbReference type="ARBA" id="ARBA00023242"/>
    </source>
</evidence>
<evidence type="ECO:0000259" key="11">
    <source>
        <dbReference type="Pfam" id="PF08574"/>
    </source>
</evidence>
<evidence type="ECO:0000256" key="3">
    <source>
        <dbReference type="ARBA" id="ARBA00004496"/>
    </source>
</evidence>
<comment type="similarity">
    <text evidence="4">Belongs to the IWR1/SLC7A6OS family.</text>
</comment>
<keyword evidence="7" id="KW-0963">Cytoplasm</keyword>
<feature type="compositionally biased region" description="Acidic residues" evidence="10">
    <location>
        <begin position="416"/>
        <end position="430"/>
    </location>
</feature>
<feature type="region of interest" description="Disordered" evidence="10">
    <location>
        <begin position="364"/>
        <end position="444"/>
    </location>
</feature>
<feature type="compositionally biased region" description="Acidic residues" evidence="10">
    <location>
        <begin position="385"/>
        <end position="396"/>
    </location>
</feature>
<dbReference type="InterPro" id="IPR040218">
    <property type="entry name" value="SLC7A6OS"/>
</dbReference>
<evidence type="ECO:0000256" key="10">
    <source>
        <dbReference type="SAM" id="MobiDB-lite"/>
    </source>
</evidence>
<gene>
    <name evidence="12" type="ORF">GOP47_0019087</name>
</gene>
<name>A0A9D4UEE7_ADICA</name>
<comment type="subcellular location">
    <subcellularLocation>
        <location evidence="3">Cytoplasm</location>
    </subcellularLocation>
    <subcellularLocation>
        <location evidence="2">Nucleus</location>
    </subcellularLocation>
</comment>
<evidence type="ECO:0000256" key="5">
    <source>
        <dbReference type="ARBA" id="ARBA00017036"/>
    </source>
</evidence>
<evidence type="ECO:0000256" key="6">
    <source>
        <dbReference type="ARBA" id="ARBA00022448"/>
    </source>
</evidence>
<evidence type="ECO:0000256" key="7">
    <source>
        <dbReference type="ARBA" id="ARBA00022490"/>
    </source>
</evidence>
<accession>A0A9D4UEE7</accession>
<dbReference type="GO" id="GO:0005737">
    <property type="term" value="C:cytoplasm"/>
    <property type="evidence" value="ECO:0007669"/>
    <property type="project" value="UniProtKB-SubCell"/>
</dbReference>
<dbReference type="AlphaFoldDB" id="A0A9D4UEE7"/>
<keyword evidence="8" id="KW-0653">Protein transport</keyword>
<reference evidence="12" key="1">
    <citation type="submission" date="2021-01" db="EMBL/GenBank/DDBJ databases">
        <title>Adiantum capillus-veneris genome.</title>
        <authorList>
            <person name="Fang Y."/>
            <person name="Liao Q."/>
        </authorList>
    </citation>
    <scope>NUCLEOTIDE SEQUENCE</scope>
    <source>
        <strain evidence="12">H3</strain>
        <tissue evidence="12">Leaf</tissue>
    </source>
</reference>
<feature type="region of interest" description="Disordered" evidence="10">
    <location>
        <begin position="216"/>
        <end position="237"/>
    </location>
</feature>
<keyword evidence="13" id="KW-1185">Reference proteome</keyword>
<evidence type="ECO:0000256" key="8">
    <source>
        <dbReference type="ARBA" id="ARBA00022927"/>
    </source>
</evidence>
<dbReference type="InterPro" id="IPR013883">
    <property type="entry name" value="TF_Iwr1_dom"/>
</dbReference>
<feature type="compositionally biased region" description="Basic residues" evidence="10">
    <location>
        <begin position="216"/>
        <end position="228"/>
    </location>
</feature>